<feature type="signal peptide" evidence="1">
    <location>
        <begin position="1"/>
        <end position="16"/>
    </location>
</feature>
<dbReference type="OrthoDB" id="5351050at2759"/>
<protein>
    <submittedName>
        <fullName evidence="2">Uncharacterized protein</fullName>
    </submittedName>
</protein>
<organism evidence="2 3">
    <name type="scientific">Sphaerosporella brunnea</name>
    <dbReference type="NCBI Taxonomy" id="1250544"/>
    <lineage>
        <taxon>Eukaryota</taxon>
        <taxon>Fungi</taxon>
        <taxon>Dikarya</taxon>
        <taxon>Ascomycota</taxon>
        <taxon>Pezizomycotina</taxon>
        <taxon>Pezizomycetes</taxon>
        <taxon>Pezizales</taxon>
        <taxon>Pyronemataceae</taxon>
        <taxon>Sphaerosporella</taxon>
    </lineage>
</organism>
<evidence type="ECO:0000313" key="3">
    <source>
        <dbReference type="Proteomes" id="UP000326924"/>
    </source>
</evidence>
<dbReference type="EMBL" id="VXIS01000007">
    <property type="protein sequence ID" value="KAA8914252.1"/>
    <property type="molecule type" value="Genomic_DNA"/>
</dbReference>
<keyword evidence="3" id="KW-1185">Reference proteome</keyword>
<gene>
    <name evidence="2" type="ORF">FN846DRAFT_670587</name>
</gene>
<feature type="chain" id="PRO_5023863360" evidence="1">
    <location>
        <begin position="17"/>
        <end position="192"/>
    </location>
</feature>
<dbReference type="InParanoid" id="A0A5J5F9N9"/>
<dbReference type="Proteomes" id="UP000326924">
    <property type="component" value="Unassembled WGS sequence"/>
</dbReference>
<evidence type="ECO:0000313" key="2">
    <source>
        <dbReference type="EMBL" id="KAA8914252.1"/>
    </source>
</evidence>
<proteinExistence type="predicted"/>
<name>A0A5J5F9N9_9PEZI</name>
<dbReference type="AlphaFoldDB" id="A0A5J5F9N9"/>
<sequence>MKFAAVFSSLLVAASAAVIPRDNGLDTFTLQAQKVAPKPLPSFGDLQWLGSGIQSVGGPLGWFNSTHTQLKVFIQYNATEGIAFDSTQTARTVYLRPEGEDGLSEAVLGNPDMEANADQMRSTNFTINPTMVNPGETHYLFGYLKQYFHAWTACPSTEGDGWQLYFGKRNGGSKRGCTDPFSLEVFYTSGKQ</sequence>
<evidence type="ECO:0000256" key="1">
    <source>
        <dbReference type="SAM" id="SignalP"/>
    </source>
</evidence>
<reference evidence="2 3" key="1">
    <citation type="submission" date="2019-09" db="EMBL/GenBank/DDBJ databases">
        <title>Draft genome of the ectomycorrhizal ascomycete Sphaerosporella brunnea.</title>
        <authorList>
            <consortium name="DOE Joint Genome Institute"/>
            <person name="Benucci G.M."/>
            <person name="Marozzi G."/>
            <person name="Antonielli L."/>
            <person name="Sanchez S."/>
            <person name="Marco P."/>
            <person name="Wang X."/>
            <person name="Falini L.B."/>
            <person name="Barry K."/>
            <person name="Haridas S."/>
            <person name="Lipzen A."/>
            <person name="Labutti K."/>
            <person name="Grigoriev I.V."/>
            <person name="Murat C."/>
            <person name="Martin F."/>
            <person name="Albertini E."/>
            <person name="Donnini D."/>
            <person name="Bonito G."/>
        </authorList>
    </citation>
    <scope>NUCLEOTIDE SEQUENCE [LARGE SCALE GENOMIC DNA]</scope>
    <source>
        <strain evidence="2 3">Sb_GMNB300</strain>
    </source>
</reference>
<comment type="caution">
    <text evidence="2">The sequence shown here is derived from an EMBL/GenBank/DDBJ whole genome shotgun (WGS) entry which is preliminary data.</text>
</comment>
<keyword evidence="1" id="KW-0732">Signal</keyword>
<accession>A0A5J5F9N9</accession>